<comment type="caution">
    <text evidence="2">The sequence shown here is derived from an EMBL/GenBank/DDBJ whole genome shotgun (WGS) entry which is preliminary data.</text>
</comment>
<evidence type="ECO:0000256" key="1">
    <source>
        <dbReference type="SAM" id="MobiDB-lite"/>
    </source>
</evidence>
<dbReference type="EMBL" id="JABBWE010000027">
    <property type="protein sequence ID" value="KAG1794246.1"/>
    <property type="molecule type" value="Genomic_DNA"/>
</dbReference>
<evidence type="ECO:0000313" key="2">
    <source>
        <dbReference type="EMBL" id="KAG1794246.1"/>
    </source>
</evidence>
<organism evidence="2 3">
    <name type="scientific">Suillus plorans</name>
    <dbReference type="NCBI Taxonomy" id="116603"/>
    <lineage>
        <taxon>Eukaryota</taxon>
        <taxon>Fungi</taxon>
        <taxon>Dikarya</taxon>
        <taxon>Basidiomycota</taxon>
        <taxon>Agaricomycotina</taxon>
        <taxon>Agaricomycetes</taxon>
        <taxon>Agaricomycetidae</taxon>
        <taxon>Boletales</taxon>
        <taxon>Suillineae</taxon>
        <taxon>Suillaceae</taxon>
        <taxon>Suillus</taxon>
    </lineage>
</organism>
<evidence type="ECO:0000313" key="3">
    <source>
        <dbReference type="Proteomes" id="UP000719766"/>
    </source>
</evidence>
<gene>
    <name evidence="2" type="ORF">HD556DRAFT_1308294</name>
</gene>
<keyword evidence="3" id="KW-1185">Reference proteome</keyword>
<name>A0A9P7ARM6_9AGAM</name>
<dbReference type="GeneID" id="64593883"/>
<sequence>MSAYSKVYNVHIVKVVDADVSIEDTCNLLLQEDIPCLVFHTLLDSTQTGQPYLRFIDFALTPILIRLPLSLQTLLINASCISLLGVFAKGIVMCTVIAECADFDERHLLLSKRPASALLPSPPLPTAPTGDGKASEAGNSDSEDTKALSLKWKILHGDDTVHSISCDIATVWEVSVPDILLNNGPLWLTYACDKFDDVV</sequence>
<reference evidence="2" key="1">
    <citation type="journal article" date="2020" name="New Phytol.">
        <title>Comparative genomics reveals dynamic genome evolution in host specialist ectomycorrhizal fungi.</title>
        <authorList>
            <person name="Lofgren L.A."/>
            <person name="Nguyen N.H."/>
            <person name="Vilgalys R."/>
            <person name="Ruytinx J."/>
            <person name="Liao H.L."/>
            <person name="Branco S."/>
            <person name="Kuo A."/>
            <person name="LaButti K."/>
            <person name="Lipzen A."/>
            <person name="Andreopoulos W."/>
            <person name="Pangilinan J."/>
            <person name="Riley R."/>
            <person name="Hundley H."/>
            <person name="Na H."/>
            <person name="Barry K."/>
            <person name="Grigoriev I.V."/>
            <person name="Stajich J.E."/>
            <person name="Kennedy P.G."/>
        </authorList>
    </citation>
    <scope>NUCLEOTIDE SEQUENCE</scope>
    <source>
        <strain evidence="2">S12</strain>
    </source>
</reference>
<feature type="region of interest" description="Disordered" evidence="1">
    <location>
        <begin position="119"/>
        <end position="142"/>
    </location>
</feature>
<dbReference type="Proteomes" id="UP000719766">
    <property type="component" value="Unassembled WGS sequence"/>
</dbReference>
<protein>
    <submittedName>
        <fullName evidence="2">Uncharacterized protein</fullName>
    </submittedName>
</protein>
<proteinExistence type="predicted"/>
<dbReference type="RefSeq" id="XP_041160474.1">
    <property type="nucleotide sequence ID" value="XM_041300119.1"/>
</dbReference>
<dbReference type="AlphaFoldDB" id="A0A9P7ARM6"/>
<dbReference type="OrthoDB" id="449052at2759"/>
<accession>A0A9P7ARM6</accession>